<dbReference type="InterPro" id="IPR025624">
    <property type="entry name" value="PcfK"/>
</dbReference>
<reference evidence="2" key="1">
    <citation type="submission" date="2019-11" db="EMBL/GenBank/DDBJ databases">
        <authorList>
            <person name="Feng L."/>
        </authorList>
    </citation>
    <scope>NUCLEOTIDE SEQUENCE</scope>
    <source>
        <strain evidence="2">BcaccaeLFYP20</strain>
    </source>
</reference>
<gene>
    <name evidence="2" type="ORF">BCLFYP20_01022</name>
</gene>
<proteinExistence type="predicted"/>
<organism evidence="2">
    <name type="scientific">Bacteroides caccae</name>
    <dbReference type="NCBI Taxonomy" id="47678"/>
    <lineage>
        <taxon>Bacteria</taxon>
        <taxon>Pseudomonadati</taxon>
        <taxon>Bacteroidota</taxon>
        <taxon>Bacteroidia</taxon>
        <taxon>Bacteroidales</taxon>
        <taxon>Bacteroidaceae</taxon>
        <taxon>Bacteroides</taxon>
    </lineage>
</organism>
<dbReference type="AlphaFoldDB" id="A0A6N2RD09"/>
<dbReference type="EMBL" id="CACRTB010000005">
    <property type="protein sequence ID" value="VYS78209.1"/>
    <property type="molecule type" value="Genomic_DNA"/>
</dbReference>
<evidence type="ECO:0000256" key="1">
    <source>
        <dbReference type="SAM" id="MobiDB-lite"/>
    </source>
</evidence>
<name>A0A6N2RD09_9BACE</name>
<evidence type="ECO:0008006" key="3">
    <source>
        <dbReference type="Google" id="ProtNLM"/>
    </source>
</evidence>
<feature type="region of interest" description="Disordered" evidence="1">
    <location>
        <begin position="314"/>
        <end position="342"/>
    </location>
</feature>
<protein>
    <recommendedName>
        <fullName evidence="3">PcfK-like protein</fullName>
    </recommendedName>
</protein>
<feature type="compositionally biased region" description="Polar residues" evidence="1">
    <location>
        <begin position="327"/>
        <end position="342"/>
    </location>
</feature>
<dbReference type="Pfam" id="PF14058">
    <property type="entry name" value="PcfK"/>
    <property type="match status" value="1"/>
</dbReference>
<accession>A0A6N2RD09</accession>
<sequence>MRTITRTYDLFQLAELSAAARDTAYNEWLHTFEYGWDSDNRNTLEAFESVFKVKVNDWSYDTCRYSYRFTSRYSGEEEELSGIRLMKHIVNNYWHTLFKPKTYYLKGNFNKQRKSRIFTDNCCVLTGYCADEDILRPIYDFLKAPEPLCTTSWTSALTASSSRAVTIWNTSAAKRVLRRVAQPTTTSFWKTEKCITDKNDSDMKGTEHFKRTIQMYLEQRAAEDTLFARNYRNPAKNIDDCVTYILNYVQRSGCNGFTDGEIFGQAVHYYDENEIEVGKPIQCQVAVNHVVELTAEEKAEVRQNAVRRYQEEELRKLQNRSKPRTATKATAQEVQQPNLFNF</sequence>
<evidence type="ECO:0000313" key="2">
    <source>
        <dbReference type="EMBL" id="VYS78209.1"/>
    </source>
</evidence>